<keyword evidence="1" id="KW-0812">Transmembrane</keyword>
<evidence type="ECO:0000313" key="2">
    <source>
        <dbReference type="EMBL" id="QTW97851.1"/>
    </source>
</evidence>
<name>A0A8B0RKX3_9VIRU</name>
<sequence>MGSLILILGLIIVGVGAQFYSIARGGFAWREAPMVSYNCAGKKVVECSDSLFDLAKALQPLIRFIDGYITPSEARYVGIESQYCHPEVSEIRSFVHGHTNDVCVAYSNTKVVLPGCGDYNYSPVHKGWLSRGRLLQKPFEVGRLGSYHCIAGSYYYAGTQFVDQLHYQVAMSSQKSLMLEWRESGIAEFVFKDAVELPSVYGRHFEVCLDPGDERLATNVSRIGDVFIRVNNCRQYLAYNSTYSMCADHFTRPVCNHLLYKRHLRGVVRLYVPRFVTSIADPISGMTCGHFNVTDGELVKVLSTAVDYLINDNTTSMILGAVREALTSIRTSDPIVGATVYQHVVNVTDRVVAATITQLGVILKHAVRNTSSEFHSLNLAIESLTHALSAGLVGMPWHVLFNESTTFSRGQLNLTREYALQDISFWNSTLYDFYDRVEKAFKPKIESPEQVGGVFDWLATALRALLQPFVDMLRVMFKALFNDALSSLEFLLDPVVNLLLQVATRAAEYLTRLVEAFEQPLLSMVEALSKLITALLRVFVDVVKAVDVRLRLVEYTVIMLVLLRTLVNNTLAIALLLAIITTYYPLPRQQGETSPLLLIGYFSD</sequence>
<reference evidence="2" key="1">
    <citation type="submission" date="2021-01" db="EMBL/GenBank/DDBJ databases">
        <authorList>
            <person name="Kang Y."/>
        </authorList>
    </citation>
    <scope>NUCLEOTIDE SEQUENCE</scope>
    <source>
        <strain evidence="2">YC505</strain>
    </source>
</reference>
<proteinExistence type="predicted"/>
<feature type="transmembrane region" description="Helical" evidence="1">
    <location>
        <begin position="552"/>
        <end position="580"/>
    </location>
</feature>
<organism evidence="2">
    <name type="scientific">Riboviria sp</name>
    <dbReference type="NCBI Taxonomy" id="2585031"/>
    <lineage>
        <taxon>Viruses</taxon>
        <taxon>Riboviria</taxon>
    </lineage>
</organism>
<dbReference type="EMBL" id="MW452316">
    <property type="protein sequence ID" value="QTW97851.1"/>
    <property type="molecule type" value="Genomic_RNA"/>
</dbReference>
<keyword evidence="1" id="KW-1133">Transmembrane helix</keyword>
<protein>
    <submittedName>
        <fullName evidence="2">Uncharacterized protein</fullName>
    </submittedName>
</protein>
<evidence type="ECO:0000256" key="1">
    <source>
        <dbReference type="SAM" id="Phobius"/>
    </source>
</evidence>
<accession>A0A8B0RKX3</accession>
<keyword evidence="1" id="KW-0472">Membrane</keyword>